<dbReference type="Proteomes" id="UP000195570">
    <property type="component" value="Unassembled WGS sequence"/>
</dbReference>
<evidence type="ECO:0000313" key="2">
    <source>
        <dbReference type="Proteomes" id="UP000195570"/>
    </source>
</evidence>
<keyword evidence="2" id="KW-1185">Reference proteome</keyword>
<dbReference type="GeneID" id="92374842"/>
<name>A0A1G4IB55_TRYEQ</name>
<dbReference type="RefSeq" id="XP_067080324.1">
    <property type="nucleotide sequence ID" value="XM_067224223.1"/>
</dbReference>
<gene>
    <name evidence="1" type="ORF">TEOVI_000090200</name>
</gene>
<protein>
    <submittedName>
        <fullName evidence="1">TFIIH basal transcription factor subunit</fullName>
    </submittedName>
</protein>
<comment type="caution">
    <text evidence="1">The sequence shown here is derived from an EMBL/GenBank/DDBJ whole genome shotgun (WGS) entry which is preliminary data.</text>
</comment>
<sequence>MEVLCNGRQCVIEFHGSVVTCTPKDDENREAEPDVFTITEITQLLRSRRDSCAAKVIVGSRTFVMRFVNAREREQFVKNVRLVDGTEGSNVQWVTSAICDAAVDTGVLSEEDLDLIMKEECPRGVVTAFDAIGSLVDPVTFKLRPITEQLTNDIFRQIPVLAKIFGRHVTDEETMVRFWEAVVRKYFCFSRTFLEEEIRALDDEGCSGATEPGSNSEEDALQNINVASERALPKFSSHLRHNTVPVGEAPCEQRQPPHAHFFRGRPSSASSSRRWQCTVQPCQAYAGVQCPPSVSRELPKSTSRDVLEVLKKFWGGDTKHRKALRSKLEGLKKVASNNVLQRSCLDRTTKFLDEIDAEHGGATPAK</sequence>
<dbReference type="EMBL" id="CZPT02001192">
    <property type="protein sequence ID" value="SCU69336.1"/>
    <property type="molecule type" value="Genomic_DNA"/>
</dbReference>
<accession>A0A1G4IB55</accession>
<organism evidence="1 2">
    <name type="scientific">Trypanosoma equiperdum</name>
    <dbReference type="NCBI Taxonomy" id="5694"/>
    <lineage>
        <taxon>Eukaryota</taxon>
        <taxon>Discoba</taxon>
        <taxon>Euglenozoa</taxon>
        <taxon>Kinetoplastea</taxon>
        <taxon>Metakinetoplastina</taxon>
        <taxon>Trypanosomatida</taxon>
        <taxon>Trypanosomatidae</taxon>
        <taxon>Trypanosoma</taxon>
    </lineage>
</organism>
<dbReference type="AlphaFoldDB" id="A0A1G4IB55"/>
<dbReference type="VEuPathDB" id="TriTrypDB:TEOVI_000090200"/>
<proteinExistence type="predicted"/>
<evidence type="ECO:0000313" key="1">
    <source>
        <dbReference type="EMBL" id="SCU69336.1"/>
    </source>
</evidence>
<reference evidence="1" key="1">
    <citation type="submission" date="2016-09" db="EMBL/GenBank/DDBJ databases">
        <authorList>
            <person name="Hebert L."/>
            <person name="Moumen B."/>
        </authorList>
    </citation>
    <scope>NUCLEOTIDE SEQUENCE [LARGE SCALE GENOMIC DNA]</scope>
    <source>
        <strain evidence="1">OVI</strain>
    </source>
</reference>